<evidence type="ECO:0000256" key="3">
    <source>
        <dbReference type="ARBA" id="ARBA00023002"/>
    </source>
</evidence>
<dbReference type="PATRIC" id="fig|1075402.3.peg.522"/>
<evidence type="ECO:0000313" key="5">
    <source>
        <dbReference type="Proteomes" id="UP000176101"/>
    </source>
</evidence>
<evidence type="ECO:0000256" key="2">
    <source>
        <dbReference type="ARBA" id="ARBA00022573"/>
    </source>
</evidence>
<evidence type="ECO:0000256" key="1">
    <source>
        <dbReference type="ARBA" id="ARBA00004953"/>
    </source>
</evidence>
<dbReference type="InterPro" id="IPR003723">
    <property type="entry name" value="Precorrin-6x_reduct"/>
</dbReference>
<dbReference type="UniPathway" id="UPA00148"/>
<sequence length="253" mass="26973">MSVLVLGGTAEARELAARLVAAEVPVVTSLAGRVERPRLPVGEVRVGGFGGVPGLVDHLREHRVRAVVDATHPFAEGISRNAAEACARADVPLLRLQRPSWADGGEPTDSGHDGHAGHWHWVDEHAEAATLAARLGRRPFLTTGRQSLHHFVAPLREHPALVRVVDPPEIELPAAWRLLRSRGPYGLADERKVMAEADVLVTKDSGGSHTAAKLAVAAERDLPVVVVRRAPPPAGVPVVHDVAAAVAWARARD</sequence>
<dbReference type="Proteomes" id="UP000176101">
    <property type="component" value="Unassembled WGS sequence"/>
</dbReference>
<dbReference type="PANTHER" id="PTHR36925">
    <property type="entry name" value="COBALT-PRECORRIN-6A REDUCTASE"/>
    <property type="match status" value="1"/>
</dbReference>
<comment type="caution">
    <text evidence="4">The sequence shown here is derived from an EMBL/GenBank/DDBJ whole genome shotgun (WGS) entry which is preliminary data.</text>
</comment>
<proteinExistence type="predicted"/>
<dbReference type="NCBIfam" id="NF005968">
    <property type="entry name" value="PRK08057.1-2"/>
    <property type="match status" value="1"/>
</dbReference>
<keyword evidence="2" id="KW-0169">Cobalamin biosynthesis</keyword>
<dbReference type="GO" id="GO:0009236">
    <property type="term" value="P:cobalamin biosynthetic process"/>
    <property type="evidence" value="ECO:0007669"/>
    <property type="project" value="UniProtKB-UniPathway"/>
</dbReference>
<accession>A0A1E7JX55</accession>
<dbReference type="STRING" id="1075402.AN216_21660"/>
<dbReference type="Pfam" id="PF02571">
    <property type="entry name" value="CbiJ"/>
    <property type="match status" value="1"/>
</dbReference>
<organism evidence="4 5">
    <name type="scientific">Streptomyces oceani</name>
    <dbReference type="NCBI Taxonomy" id="1075402"/>
    <lineage>
        <taxon>Bacteria</taxon>
        <taxon>Bacillati</taxon>
        <taxon>Actinomycetota</taxon>
        <taxon>Actinomycetes</taxon>
        <taxon>Kitasatosporales</taxon>
        <taxon>Streptomycetaceae</taxon>
        <taxon>Streptomyces</taxon>
    </lineage>
</organism>
<keyword evidence="5" id="KW-1185">Reference proteome</keyword>
<keyword evidence="3" id="KW-0560">Oxidoreductase</keyword>
<comment type="pathway">
    <text evidence="1">Cofactor biosynthesis; adenosylcobalamin biosynthesis.</text>
</comment>
<dbReference type="PROSITE" id="PS51014">
    <property type="entry name" value="COBK_CBIJ"/>
    <property type="match status" value="1"/>
</dbReference>
<dbReference type="OrthoDB" id="5183775at2"/>
<protein>
    <submittedName>
        <fullName evidence="4">Cobalt-precorrin-6X reductase</fullName>
    </submittedName>
</protein>
<gene>
    <name evidence="4" type="ORF">AN216_21660</name>
</gene>
<name>A0A1E7JX55_9ACTN</name>
<dbReference type="AlphaFoldDB" id="A0A1E7JX55"/>
<dbReference type="RefSeq" id="WP_070198377.1">
    <property type="nucleotide sequence ID" value="NZ_LJGU01000146.1"/>
</dbReference>
<dbReference type="GO" id="GO:0016994">
    <property type="term" value="F:precorrin-6A reductase activity"/>
    <property type="evidence" value="ECO:0007669"/>
    <property type="project" value="InterPro"/>
</dbReference>
<reference evidence="4 5" key="1">
    <citation type="journal article" date="2016" name="Front. Microbiol.">
        <title>Comparative Genomics Analysis of Streptomyces Species Reveals Their Adaptation to the Marine Environment and Their Diversity at the Genomic Level.</title>
        <authorList>
            <person name="Tian X."/>
            <person name="Zhang Z."/>
            <person name="Yang T."/>
            <person name="Chen M."/>
            <person name="Li J."/>
            <person name="Chen F."/>
            <person name="Yang J."/>
            <person name="Li W."/>
            <person name="Zhang B."/>
            <person name="Zhang Z."/>
            <person name="Wu J."/>
            <person name="Zhang C."/>
            <person name="Long L."/>
            <person name="Xiao J."/>
        </authorList>
    </citation>
    <scope>NUCLEOTIDE SEQUENCE [LARGE SCALE GENOMIC DNA]</scope>
    <source>
        <strain evidence="4 5">SCSIO 02100</strain>
    </source>
</reference>
<dbReference type="EMBL" id="LJGU01000146">
    <property type="protein sequence ID" value="OEU96217.1"/>
    <property type="molecule type" value="Genomic_DNA"/>
</dbReference>
<dbReference type="PANTHER" id="PTHR36925:SF1">
    <property type="entry name" value="COBALT-PRECORRIN-6A REDUCTASE"/>
    <property type="match status" value="1"/>
</dbReference>
<evidence type="ECO:0000313" key="4">
    <source>
        <dbReference type="EMBL" id="OEU96217.1"/>
    </source>
</evidence>